<sequence>MLRDIQIQIDGHPENATRMAAALQLAAKLDKVHLIGVHALKTPEAILYGAPHGITGYFPEEVVQTQRENIQNQADKLRKSFEEQAGQGGVSHEWRQLEGREVDIIAFHARFTDLTIISQSKGSFADELEFSGSLLMENGLPILAVPHKKIPDDISGNILIAWNGSPEAARAVSGALPLLKVARKVVLLSVGEVEEDSISQKDIADHLSRHGITCKLRTEQSPFPEDIIMGVTQSEDIGLIVAGAWGHSRIREMIFGGVTKSLFSNQQIPVLLSH</sequence>
<dbReference type="InterPro" id="IPR006015">
    <property type="entry name" value="Universal_stress_UspA"/>
</dbReference>
<dbReference type="SUPFAM" id="SSF52402">
    <property type="entry name" value="Adenine nucleotide alpha hydrolases-like"/>
    <property type="match status" value="2"/>
</dbReference>
<dbReference type="Proteomes" id="UP001069802">
    <property type="component" value="Unassembled WGS sequence"/>
</dbReference>
<dbReference type="PANTHER" id="PTHR46268:SF15">
    <property type="entry name" value="UNIVERSAL STRESS PROTEIN HP_0031"/>
    <property type="match status" value="1"/>
</dbReference>
<proteinExistence type="inferred from homology"/>
<dbReference type="PANTHER" id="PTHR46268">
    <property type="entry name" value="STRESS RESPONSE PROTEIN NHAX"/>
    <property type="match status" value="1"/>
</dbReference>
<feature type="coiled-coil region" evidence="2">
    <location>
        <begin position="60"/>
        <end position="87"/>
    </location>
</feature>
<evidence type="ECO:0000256" key="2">
    <source>
        <dbReference type="SAM" id="Coils"/>
    </source>
</evidence>
<comment type="similarity">
    <text evidence="1">Belongs to the universal stress protein A family.</text>
</comment>
<name>A0ABT4LH00_9PROT</name>
<dbReference type="RefSeq" id="WP_269422584.1">
    <property type="nucleotide sequence ID" value="NZ_JAPWGY010000002.1"/>
</dbReference>
<keyword evidence="4" id="KW-1185">Reference proteome</keyword>
<organism evidence="3 4">
    <name type="scientific">Kiloniella laminariae</name>
    <dbReference type="NCBI Taxonomy" id="454162"/>
    <lineage>
        <taxon>Bacteria</taxon>
        <taxon>Pseudomonadati</taxon>
        <taxon>Pseudomonadota</taxon>
        <taxon>Alphaproteobacteria</taxon>
        <taxon>Rhodospirillales</taxon>
        <taxon>Kiloniellaceae</taxon>
        <taxon>Kiloniella</taxon>
    </lineage>
</organism>
<reference evidence="3" key="1">
    <citation type="submission" date="2022-12" db="EMBL/GenBank/DDBJ databases">
        <title>Bacterial isolates from different developmental stages of Nematostella vectensis.</title>
        <authorList>
            <person name="Fraune S."/>
        </authorList>
    </citation>
    <scope>NUCLEOTIDE SEQUENCE</scope>
    <source>
        <strain evidence="3">G21630-S1</strain>
    </source>
</reference>
<comment type="caution">
    <text evidence="3">The sequence shown here is derived from an EMBL/GenBank/DDBJ whole genome shotgun (WGS) entry which is preliminary data.</text>
</comment>
<dbReference type="Gene3D" id="3.40.50.12370">
    <property type="match status" value="1"/>
</dbReference>
<dbReference type="PRINTS" id="PR01438">
    <property type="entry name" value="UNVRSLSTRESS"/>
</dbReference>
<evidence type="ECO:0000313" key="3">
    <source>
        <dbReference type="EMBL" id="MCZ4280378.1"/>
    </source>
</evidence>
<accession>A0ABT4LH00</accession>
<evidence type="ECO:0000313" key="4">
    <source>
        <dbReference type="Proteomes" id="UP001069802"/>
    </source>
</evidence>
<dbReference type="CDD" id="cd00293">
    <property type="entry name" value="USP-like"/>
    <property type="match status" value="1"/>
</dbReference>
<evidence type="ECO:0000256" key="1">
    <source>
        <dbReference type="ARBA" id="ARBA00008791"/>
    </source>
</evidence>
<protein>
    <submittedName>
        <fullName evidence="3">Universal stress protein</fullName>
    </submittedName>
</protein>
<dbReference type="EMBL" id="JAPWGY010000002">
    <property type="protein sequence ID" value="MCZ4280378.1"/>
    <property type="molecule type" value="Genomic_DNA"/>
</dbReference>
<keyword evidence="2" id="KW-0175">Coiled coil</keyword>
<gene>
    <name evidence="3" type="ORF">O4H49_06295</name>
</gene>